<sequence length="98" mass="10827">MTILQKLSSKILYLSLFARPLTFHTSSTYVVPSALLRSKKIAKLSTVDADKDKKDIIGLSDIDACLAECKVQIVEVVLRQELQGMARTGPYPPEAHPN</sequence>
<keyword evidence="2" id="KW-1185">Reference proteome</keyword>
<dbReference type="Proteomes" id="UP001642260">
    <property type="component" value="Unassembled WGS sequence"/>
</dbReference>
<comment type="caution">
    <text evidence="1">The sequence shown here is derived from an EMBL/GenBank/DDBJ whole genome shotgun (WGS) entry which is preliminary data.</text>
</comment>
<gene>
    <name evidence="1" type="ORF">ERUC_LOCUS30270</name>
</gene>
<evidence type="ECO:0000313" key="1">
    <source>
        <dbReference type="EMBL" id="CAH8364836.1"/>
    </source>
</evidence>
<protein>
    <submittedName>
        <fullName evidence="1">Uncharacterized protein</fullName>
    </submittedName>
</protein>
<accession>A0ABC8L4X1</accession>
<organism evidence="1 2">
    <name type="scientific">Eruca vesicaria subsp. sativa</name>
    <name type="common">Garden rocket</name>
    <name type="synonym">Eruca sativa</name>
    <dbReference type="NCBI Taxonomy" id="29727"/>
    <lineage>
        <taxon>Eukaryota</taxon>
        <taxon>Viridiplantae</taxon>
        <taxon>Streptophyta</taxon>
        <taxon>Embryophyta</taxon>
        <taxon>Tracheophyta</taxon>
        <taxon>Spermatophyta</taxon>
        <taxon>Magnoliopsida</taxon>
        <taxon>eudicotyledons</taxon>
        <taxon>Gunneridae</taxon>
        <taxon>Pentapetalae</taxon>
        <taxon>rosids</taxon>
        <taxon>malvids</taxon>
        <taxon>Brassicales</taxon>
        <taxon>Brassicaceae</taxon>
        <taxon>Brassiceae</taxon>
        <taxon>Eruca</taxon>
    </lineage>
</organism>
<dbReference type="AlphaFoldDB" id="A0ABC8L4X1"/>
<dbReference type="EMBL" id="CAKOAT010388488">
    <property type="protein sequence ID" value="CAH8364836.1"/>
    <property type="molecule type" value="Genomic_DNA"/>
</dbReference>
<reference evidence="1 2" key="1">
    <citation type="submission" date="2022-03" db="EMBL/GenBank/DDBJ databases">
        <authorList>
            <person name="Macdonald S."/>
            <person name="Ahmed S."/>
            <person name="Newling K."/>
        </authorList>
    </citation>
    <scope>NUCLEOTIDE SEQUENCE [LARGE SCALE GENOMIC DNA]</scope>
</reference>
<evidence type="ECO:0000313" key="2">
    <source>
        <dbReference type="Proteomes" id="UP001642260"/>
    </source>
</evidence>
<name>A0ABC8L4X1_ERUVS</name>
<proteinExistence type="predicted"/>